<comment type="caution">
    <text evidence="1">The sequence shown here is derived from an EMBL/GenBank/DDBJ whole genome shotgun (WGS) entry which is preliminary data.</text>
</comment>
<sequence>MILINLSSNISSFLIDTFCQSSTLLKAFTLHKDCVNSINYSIFDNFQLICFVSDDKTVLVCYVETTSKFNHSIDIQIIRFLDIRSNKKELYVIKGDKKENNGIIFFIFLSLRKKVKNSQQKSNDDCNTHLYYGSFEGFFVLNEFVVFPFYSFIQNWSIVNFLNKDKQLTDKETRNRKVKEDSEGC</sequence>
<name>X6NVU5_RETFI</name>
<dbReference type="EMBL" id="ASPP01005719">
    <property type="protein sequence ID" value="ETO30013.1"/>
    <property type="molecule type" value="Genomic_DNA"/>
</dbReference>
<proteinExistence type="predicted"/>
<accession>X6NVU5</accession>
<dbReference type="InterPro" id="IPR036322">
    <property type="entry name" value="WD40_repeat_dom_sf"/>
</dbReference>
<dbReference type="SUPFAM" id="SSF50978">
    <property type="entry name" value="WD40 repeat-like"/>
    <property type="match status" value="1"/>
</dbReference>
<dbReference type="Proteomes" id="UP000023152">
    <property type="component" value="Unassembled WGS sequence"/>
</dbReference>
<keyword evidence="2" id="KW-1185">Reference proteome</keyword>
<evidence type="ECO:0000313" key="2">
    <source>
        <dbReference type="Proteomes" id="UP000023152"/>
    </source>
</evidence>
<evidence type="ECO:0000313" key="1">
    <source>
        <dbReference type="EMBL" id="ETO30013.1"/>
    </source>
</evidence>
<organism evidence="1 2">
    <name type="scientific">Reticulomyxa filosa</name>
    <dbReference type="NCBI Taxonomy" id="46433"/>
    <lineage>
        <taxon>Eukaryota</taxon>
        <taxon>Sar</taxon>
        <taxon>Rhizaria</taxon>
        <taxon>Retaria</taxon>
        <taxon>Foraminifera</taxon>
        <taxon>Monothalamids</taxon>
        <taxon>Reticulomyxidae</taxon>
        <taxon>Reticulomyxa</taxon>
    </lineage>
</organism>
<dbReference type="AlphaFoldDB" id="X6NVU5"/>
<reference evidence="1 2" key="1">
    <citation type="journal article" date="2013" name="Curr. Biol.">
        <title>The Genome of the Foraminiferan Reticulomyxa filosa.</title>
        <authorList>
            <person name="Glockner G."/>
            <person name="Hulsmann N."/>
            <person name="Schleicher M."/>
            <person name="Noegel A.A."/>
            <person name="Eichinger L."/>
            <person name="Gallinger C."/>
            <person name="Pawlowski J."/>
            <person name="Sierra R."/>
            <person name="Euteneuer U."/>
            <person name="Pillet L."/>
            <person name="Moustafa A."/>
            <person name="Platzer M."/>
            <person name="Groth M."/>
            <person name="Szafranski K."/>
            <person name="Schliwa M."/>
        </authorList>
    </citation>
    <scope>NUCLEOTIDE SEQUENCE [LARGE SCALE GENOMIC DNA]</scope>
</reference>
<gene>
    <name evidence="1" type="ORF">RFI_07104</name>
</gene>
<protein>
    <submittedName>
        <fullName evidence="1">Uncharacterized protein</fullName>
    </submittedName>
</protein>